<dbReference type="InterPro" id="IPR039840">
    <property type="entry name" value="NAA80"/>
</dbReference>
<dbReference type="PROSITE" id="PS51186">
    <property type="entry name" value="GNAT"/>
    <property type="match status" value="1"/>
</dbReference>
<evidence type="ECO:0000313" key="2">
    <source>
        <dbReference type="EMBL" id="QKF52958.1"/>
    </source>
</evidence>
<dbReference type="SUPFAM" id="SSF55729">
    <property type="entry name" value="Acyl-CoA N-acyltransferases (Nat)"/>
    <property type="match status" value="1"/>
</dbReference>
<organism evidence="2 3">
    <name type="scientific">Pseudomonas graminis</name>
    <dbReference type="NCBI Taxonomy" id="158627"/>
    <lineage>
        <taxon>Bacteria</taxon>
        <taxon>Pseudomonadati</taxon>
        <taxon>Pseudomonadota</taxon>
        <taxon>Gammaproteobacteria</taxon>
        <taxon>Pseudomonadales</taxon>
        <taxon>Pseudomonadaceae</taxon>
        <taxon>Pseudomonas</taxon>
    </lineage>
</organism>
<dbReference type="RefSeq" id="WP_172612172.1">
    <property type="nucleotide sequence ID" value="NZ_CP053746.1"/>
</dbReference>
<feature type="domain" description="N-acetyltransferase" evidence="1">
    <location>
        <begin position="5"/>
        <end position="152"/>
    </location>
</feature>
<dbReference type="GO" id="GO:1905502">
    <property type="term" value="F:acetyl-CoA binding"/>
    <property type="evidence" value="ECO:0007669"/>
    <property type="project" value="TreeGrafter"/>
</dbReference>
<gene>
    <name evidence="2" type="ORF">FX982_03950</name>
</gene>
<evidence type="ECO:0000313" key="3">
    <source>
        <dbReference type="Proteomes" id="UP000501989"/>
    </source>
</evidence>
<dbReference type="AlphaFoldDB" id="A0A6M8MVT9"/>
<dbReference type="PANTHER" id="PTHR13538">
    <property type="entry name" value="N-ACETYLTRANSFERASE 6"/>
    <property type="match status" value="1"/>
</dbReference>
<dbReference type="GO" id="GO:0008080">
    <property type="term" value="F:N-acetyltransferase activity"/>
    <property type="evidence" value="ECO:0007669"/>
    <property type="project" value="InterPro"/>
</dbReference>
<name>A0A6M8MVT9_9PSED</name>
<sequence length="152" mass="17426">MFQTVLLRDHMDHSDTFASWLHEQFAYEFVAQALPDWQREFKAGQNDGNWRTVIALENGQLLGGAALAKDDSPDHPALGPWLACVLVAPLARQRGVAERLIAEICSTAKGIGHQKLYLHTHDRRDYYAKRGWEYLESFHAWGKEHSLMQRLL</sequence>
<dbReference type="CDD" id="cd04301">
    <property type="entry name" value="NAT_SF"/>
    <property type="match status" value="1"/>
</dbReference>
<dbReference type="Proteomes" id="UP000501989">
    <property type="component" value="Chromosome"/>
</dbReference>
<dbReference type="Gene3D" id="3.40.630.30">
    <property type="match status" value="1"/>
</dbReference>
<dbReference type="InterPro" id="IPR016181">
    <property type="entry name" value="Acyl_CoA_acyltransferase"/>
</dbReference>
<evidence type="ECO:0000259" key="1">
    <source>
        <dbReference type="PROSITE" id="PS51186"/>
    </source>
</evidence>
<dbReference type="InterPro" id="IPR000182">
    <property type="entry name" value="GNAT_dom"/>
</dbReference>
<dbReference type="Pfam" id="PF00583">
    <property type="entry name" value="Acetyltransf_1"/>
    <property type="match status" value="1"/>
</dbReference>
<reference evidence="3" key="1">
    <citation type="submission" date="2019-12" db="EMBL/GenBank/DDBJ databases">
        <title>Endophytic bacteria associated with Panax ginseng seedlings.</title>
        <authorList>
            <person name="Park J.M."/>
            <person name="Shin R."/>
            <person name="Jo S.H."/>
        </authorList>
    </citation>
    <scope>NUCLEOTIDE SEQUENCE [LARGE SCALE GENOMIC DNA]</scope>
    <source>
        <strain evidence="3">PgKB30</strain>
    </source>
</reference>
<dbReference type="PANTHER" id="PTHR13538:SF4">
    <property type="entry name" value="N-ALPHA-ACETYLTRANSFERASE 80"/>
    <property type="match status" value="1"/>
</dbReference>
<proteinExistence type="predicted"/>
<dbReference type="EMBL" id="CP053746">
    <property type="protein sequence ID" value="QKF52958.1"/>
    <property type="molecule type" value="Genomic_DNA"/>
</dbReference>
<dbReference type="KEGG" id="pgg:FX982_03950"/>
<keyword evidence="3" id="KW-1185">Reference proteome</keyword>
<accession>A0A6M8MVT9</accession>
<protein>
    <recommendedName>
        <fullName evidence="1">N-acetyltransferase domain-containing protein</fullName>
    </recommendedName>
</protein>
<dbReference type="GO" id="GO:0005737">
    <property type="term" value="C:cytoplasm"/>
    <property type="evidence" value="ECO:0007669"/>
    <property type="project" value="TreeGrafter"/>
</dbReference>